<evidence type="ECO:0000256" key="11">
    <source>
        <dbReference type="ARBA" id="ARBA00032057"/>
    </source>
</evidence>
<dbReference type="Gene3D" id="2.60.40.10">
    <property type="entry name" value="Immunoglobulins"/>
    <property type="match status" value="1"/>
</dbReference>
<dbReference type="InterPro" id="IPR017853">
    <property type="entry name" value="GH"/>
</dbReference>
<comment type="caution">
    <text evidence="21">The sequence shown here is derived from an EMBL/GenBank/DDBJ whole genome shotgun (WGS) entry which is preliminary data.</text>
</comment>
<evidence type="ECO:0000256" key="15">
    <source>
        <dbReference type="PIRNR" id="PIRNR006337"/>
    </source>
</evidence>
<dbReference type="PANTHER" id="PTHR43651:SF11">
    <property type="entry name" value="MALTO-OLIGOSYLTREHALOSE TREHALOHYDROLASE"/>
    <property type="match status" value="1"/>
</dbReference>
<evidence type="ECO:0000313" key="21">
    <source>
        <dbReference type="EMBL" id="KST69291.1"/>
    </source>
</evidence>
<comment type="pathway">
    <text evidence="3 15">Glycan biosynthesis; trehalose biosynthesis.</text>
</comment>
<dbReference type="Gene3D" id="1.10.10.760">
    <property type="entry name" value="E-set domains of sugar-utilizing enzymes"/>
    <property type="match status" value="1"/>
</dbReference>
<keyword evidence="6" id="KW-0963">Cytoplasm</keyword>
<dbReference type="CDD" id="cd02853">
    <property type="entry name" value="E_set_MTHase_like_N"/>
    <property type="match status" value="1"/>
</dbReference>
<evidence type="ECO:0000256" key="7">
    <source>
        <dbReference type="ARBA" id="ARBA00022679"/>
    </source>
</evidence>
<protein>
    <recommendedName>
        <fullName evidence="5 14">Malto-oligosyltrehalose trehalohydrolase</fullName>
        <shortName evidence="15">MTHase</shortName>
        <ecNumber evidence="14 15">3.2.1.141</ecNumber>
    </recommendedName>
    <alternativeName>
        <fullName evidence="12 15">4-alpha-D-((1-&gt;4)-alpha-D-glucano)trehalose trehalohydrolase</fullName>
    </alternativeName>
    <alternativeName>
        <fullName evidence="11 15">Maltooligosyl trehalose trehalohydrolase</fullName>
    </alternativeName>
</protein>
<evidence type="ECO:0000256" key="10">
    <source>
        <dbReference type="ARBA" id="ARBA00023295"/>
    </source>
</evidence>
<gene>
    <name evidence="20" type="ORF">BC008_03440</name>
    <name evidence="21" type="ORF">BC008_03645</name>
</gene>
<dbReference type="InterPro" id="IPR012768">
    <property type="entry name" value="Trehalose_TreZ"/>
</dbReference>
<dbReference type="InterPro" id="IPR014756">
    <property type="entry name" value="Ig_E-set"/>
</dbReference>
<dbReference type="Gene3D" id="2.60.40.1180">
    <property type="entry name" value="Golgi alpha-mannosidase II"/>
    <property type="match status" value="1"/>
</dbReference>
<dbReference type="InterPro" id="IPR044901">
    <property type="entry name" value="Trehalose_TreZ_E-set_sf"/>
</dbReference>
<feature type="active site" description="Nucleophile" evidence="16">
    <location>
        <position position="258"/>
    </location>
</feature>
<comment type="subcellular location">
    <subcellularLocation>
        <location evidence="2 16">Cytoplasm</location>
    </subcellularLocation>
</comment>
<evidence type="ECO:0000256" key="2">
    <source>
        <dbReference type="ARBA" id="ARBA00004496"/>
    </source>
</evidence>
<dbReference type="InterPro" id="IPR013780">
    <property type="entry name" value="Glyco_hydro_b"/>
</dbReference>
<evidence type="ECO:0000256" key="18">
    <source>
        <dbReference type="PIRSR" id="PIRSR006337-3"/>
    </source>
</evidence>
<dbReference type="PIRSF" id="PIRSF006337">
    <property type="entry name" value="Trehalose_TreZ"/>
    <property type="match status" value="1"/>
</dbReference>
<dbReference type="Pfam" id="PF00128">
    <property type="entry name" value="Alpha-amylase"/>
    <property type="match status" value="1"/>
</dbReference>
<dbReference type="AlphaFoldDB" id="A0A0V7ZXV1"/>
<dbReference type="CDD" id="cd11325">
    <property type="entry name" value="AmyAc_GTHase"/>
    <property type="match status" value="1"/>
</dbReference>
<evidence type="ECO:0000313" key="20">
    <source>
        <dbReference type="EMBL" id="KST69255.1"/>
    </source>
</evidence>
<evidence type="ECO:0000256" key="6">
    <source>
        <dbReference type="ARBA" id="ARBA00022490"/>
    </source>
</evidence>
<organism evidence="21 22">
    <name type="scientific">Mastigocoleus testarum BC008</name>
    <dbReference type="NCBI Taxonomy" id="371196"/>
    <lineage>
        <taxon>Bacteria</taxon>
        <taxon>Bacillati</taxon>
        <taxon>Cyanobacteriota</taxon>
        <taxon>Cyanophyceae</taxon>
        <taxon>Nostocales</taxon>
        <taxon>Hapalosiphonaceae</taxon>
        <taxon>Mastigocoleus</taxon>
    </lineage>
</organism>
<feature type="site" description="Transition state stabilizer" evidence="18">
    <location>
        <position position="389"/>
    </location>
</feature>
<evidence type="ECO:0000256" key="17">
    <source>
        <dbReference type="PIRSR" id="PIRSR006337-2"/>
    </source>
</evidence>
<sequence length="611" mass="69635">MRIGSQYLGNNICKFTLWAPLFKEVAVHLLTPQEKIVSLERTERGYWEGEVAGVEPGTLYFYQIDGEDRADPASNSQPKGVHGPSEVLDSNAFTWNDRDWKGIPVKEMVIYELHVGTFTSEGTFTAIIEKLSYLRELGVNAIEIMPVAQFPGERNWGYDGVFPYAVQNSYGGVNGLKQLVDACHQQGIAVILDVVYNHLGPEGNYLWGLQTYFTDKYKTPWGSAINYDDAHSDGVRNYFVENVLYWLNDYHIDALRLDAVHAIYDCGAKHILQEMAEAVTKYSQDQGRKYYLIAESDLNDPRIIRSQEVGGYGVDAQWSDDFHHILHTLLTKENQGYYADFGKLEQLAKIYCCGYVYTWDYSEFRQRYHGNVPSDCKASQFVVCAQNHDQVGNRMLGDRLTGLISFEAQKIAAAVVLLSPFVPMLFMGEEYGETAPFLYFVSHGDPGLIEAVREGRKNEFAAFHAEGEAPDPQAEETFKRSRLNWDLHRQGKHKILWQFYQKLLQLRRQNPALAKLDCKQLEVSIVEPEKVLCLRRWEGENQVVCWINFDSSVTEISTNLPEGNWEKLLDSAESKWGGEGSNIPQKLNKQDKQVKNQKISLNPHSVVVYTN</sequence>
<keyword evidence="9" id="KW-0119">Carbohydrate metabolism</keyword>
<accession>A0A0V7ZXV1</accession>
<dbReference type="SUPFAM" id="SSF81296">
    <property type="entry name" value="E set domains"/>
    <property type="match status" value="1"/>
</dbReference>
<dbReference type="EMBL" id="LMTZ01000028">
    <property type="protein sequence ID" value="KST69291.1"/>
    <property type="molecule type" value="Genomic_DNA"/>
</dbReference>
<evidence type="ECO:0000256" key="13">
    <source>
        <dbReference type="ARBA" id="ARBA00034013"/>
    </source>
</evidence>
<dbReference type="Pfam" id="PF02922">
    <property type="entry name" value="CBM_48"/>
    <property type="match status" value="1"/>
</dbReference>
<reference evidence="21 22" key="1">
    <citation type="journal article" date="2015" name="Genome Announc.">
        <title>Draft Genome of the Euendolithic (true boring) Cyanobacterium Mastigocoleus testarum strain BC008.</title>
        <authorList>
            <person name="Guida B.S."/>
            <person name="Garcia-Pichel F."/>
        </authorList>
    </citation>
    <scope>NUCLEOTIDE SEQUENCE [LARGE SCALE GENOMIC DNA]</scope>
    <source>
        <strain evidence="21 22">BC008</strain>
    </source>
</reference>
<dbReference type="InterPro" id="IPR004193">
    <property type="entry name" value="Glyco_hydro_13_N"/>
</dbReference>
<comment type="catalytic activity">
    <reaction evidence="13 15">
        <text>hydrolysis of (1-&gt;4)-alpha-D-glucosidic linkage in 4-alpha-D-[(1-&gt;4)-alpha-D-glucanosyl]n trehalose to yield trehalose and (1-&gt;4)-alpha-D-glucan.</text>
        <dbReference type="EC" id="3.2.1.141"/>
    </reaction>
</comment>
<dbReference type="NCBIfam" id="TIGR02402">
    <property type="entry name" value="trehalose_TreZ"/>
    <property type="match status" value="1"/>
</dbReference>
<dbReference type="GO" id="GO:0033942">
    <property type="term" value="F:4-alpha-D-(1-&gt;4)-alpha-D-glucanotrehalose trehalohydrolase activity"/>
    <property type="evidence" value="ECO:0007669"/>
    <property type="project" value="UniProtKB-EC"/>
</dbReference>
<evidence type="ECO:0000313" key="22">
    <source>
        <dbReference type="Proteomes" id="UP000053372"/>
    </source>
</evidence>
<evidence type="ECO:0000256" key="1">
    <source>
        <dbReference type="ARBA" id="ARBA00000826"/>
    </source>
</evidence>
<dbReference type="PANTHER" id="PTHR43651">
    <property type="entry name" value="1,4-ALPHA-GLUCAN-BRANCHING ENZYME"/>
    <property type="match status" value="1"/>
</dbReference>
<dbReference type="Proteomes" id="UP000053372">
    <property type="component" value="Unassembled WGS sequence"/>
</dbReference>
<keyword evidence="10 15" id="KW-0326">Glycosidase</keyword>
<feature type="binding site" evidence="17">
    <location>
        <begin position="320"/>
        <end position="324"/>
    </location>
    <ligand>
        <name>substrate</name>
    </ligand>
</feature>
<evidence type="ECO:0000256" key="4">
    <source>
        <dbReference type="ARBA" id="ARBA00009000"/>
    </source>
</evidence>
<dbReference type="InterPro" id="IPR006047">
    <property type="entry name" value="GH13_cat_dom"/>
</dbReference>
<evidence type="ECO:0000256" key="12">
    <source>
        <dbReference type="ARBA" id="ARBA00033284"/>
    </source>
</evidence>
<dbReference type="RefSeq" id="WP_027843073.1">
    <property type="nucleotide sequence ID" value="NZ_LMTZ01000028.1"/>
</dbReference>
<dbReference type="EC" id="3.2.1.141" evidence="14 15"/>
<evidence type="ECO:0000256" key="5">
    <source>
        <dbReference type="ARBA" id="ARBA00015938"/>
    </source>
</evidence>
<keyword evidence="8 15" id="KW-0378">Hydrolase</keyword>
<dbReference type="UniPathway" id="UPA00299"/>
<dbReference type="SMART" id="SM00642">
    <property type="entry name" value="Aamy"/>
    <property type="match status" value="1"/>
</dbReference>
<comment type="catalytic activity">
    <reaction evidence="1">
        <text>Transfers a segment of a (1-&gt;4)-alpha-D-glucan chain to a primary hydroxy group in a similar glucan chain.</text>
        <dbReference type="EC" id="2.4.1.18"/>
    </reaction>
</comment>
<dbReference type="Gene3D" id="3.20.20.80">
    <property type="entry name" value="Glycosidases"/>
    <property type="match status" value="1"/>
</dbReference>
<evidence type="ECO:0000259" key="19">
    <source>
        <dbReference type="SMART" id="SM00642"/>
    </source>
</evidence>
<evidence type="ECO:0000256" key="9">
    <source>
        <dbReference type="ARBA" id="ARBA00023277"/>
    </source>
</evidence>
<feature type="active site" description="Proton donor" evidence="16">
    <location>
        <position position="295"/>
    </location>
</feature>
<evidence type="ECO:0000256" key="14">
    <source>
        <dbReference type="NCBIfam" id="TIGR02402"/>
    </source>
</evidence>
<evidence type="ECO:0000256" key="3">
    <source>
        <dbReference type="ARBA" id="ARBA00005199"/>
    </source>
</evidence>
<feature type="domain" description="Glycosyl hydrolase family 13 catalytic" evidence="19">
    <location>
        <begin position="112"/>
        <end position="456"/>
    </location>
</feature>
<dbReference type="OrthoDB" id="434929at2"/>
<dbReference type="EMBL" id="LMTZ01000030">
    <property type="protein sequence ID" value="KST69255.1"/>
    <property type="molecule type" value="Genomic_DNA"/>
</dbReference>
<dbReference type="InterPro" id="IPR013783">
    <property type="entry name" value="Ig-like_fold"/>
</dbReference>
<dbReference type="SUPFAM" id="SSF51445">
    <property type="entry name" value="(Trans)glycosidases"/>
    <property type="match status" value="1"/>
</dbReference>
<name>A0A0V7ZXV1_9CYAN</name>
<comment type="similarity">
    <text evidence="4">Belongs to the glycosyl hydrolase 13 family. GlgB subfamily.</text>
</comment>
<keyword evidence="7" id="KW-0808">Transferase</keyword>
<evidence type="ECO:0000256" key="16">
    <source>
        <dbReference type="PIRSR" id="PIRSR006337-1"/>
    </source>
</evidence>
<keyword evidence="22" id="KW-1185">Reference proteome</keyword>
<dbReference type="GO" id="GO:0005737">
    <property type="term" value="C:cytoplasm"/>
    <property type="evidence" value="ECO:0007669"/>
    <property type="project" value="UniProtKB-SubCell"/>
</dbReference>
<feature type="binding site" evidence="17">
    <location>
        <begin position="256"/>
        <end position="261"/>
    </location>
    <ligand>
        <name>substrate</name>
    </ligand>
</feature>
<proteinExistence type="inferred from homology"/>
<dbReference type="InterPro" id="IPR006048">
    <property type="entry name" value="A-amylase/branching_C"/>
</dbReference>
<dbReference type="Pfam" id="PF02806">
    <property type="entry name" value="Alpha-amylase_C"/>
    <property type="match status" value="1"/>
</dbReference>
<evidence type="ECO:0000256" key="8">
    <source>
        <dbReference type="ARBA" id="ARBA00022801"/>
    </source>
</evidence>
<feature type="binding site" evidence="17">
    <location>
        <begin position="388"/>
        <end position="393"/>
    </location>
    <ligand>
        <name>substrate</name>
    </ligand>
</feature>
<dbReference type="GO" id="GO:0005992">
    <property type="term" value="P:trehalose biosynthetic process"/>
    <property type="evidence" value="ECO:0007669"/>
    <property type="project" value="UniProtKB-UniRule"/>
</dbReference>